<feature type="compositionally biased region" description="Polar residues" evidence="1">
    <location>
        <begin position="146"/>
        <end position="175"/>
    </location>
</feature>
<reference evidence="2 3" key="1">
    <citation type="journal article" date="2023" name="Plants (Basel)">
        <title>Bridging the Gap: Combining Genomics and Transcriptomics Approaches to Understand Stylosanthes scabra, an Orphan Legume from the Brazilian Caatinga.</title>
        <authorList>
            <person name="Ferreira-Neto J.R.C."/>
            <person name="da Silva M.D."/>
            <person name="Binneck E."/>
            <person name="de Melo N.F."/>
            <person name="da Silva R.H."/>
            <person name="de Melo A.L.T.M."/>
            <person name="Pandolfi V."/>
            <person name="Bustamante F.O."/>
            <person name="Brasileiro-Vidal A.C."/>
            <person name="Benko-Iseppon A.M."/>
        </authorList>
    </citation>
    <scope>NUCLEOTIDE SEQUENCE [LARGE SCALE GENOMIC DNA]</scope>
    <source>
        <tissue evidence="2">Leaves</tissue>
    </source>
</reference>
<name>A0ABU6VUQ3_9FABA</name>
<sequence>MFDSFDTVSLGRDDSDNVVFEGPSIMPSQPSQTGKDALQAGPEAKVPPEAEVQLEVAIVVEKEQQPEPIVASQPDQSSKPQCAEVDDLVPMNIEIPLETQEQCSLTLQPWLQSEAGTSTAVESPEAVITNVLLSMNREESDLETQPAHNDNQEQQLEAQCKTPDSLQQQYHNAPTKQDLEERCASWATVENNNKYETIFQLRGQKS</sequence>
<organism evidence="2 3">
    <name type="scientific">Stylosanthes scabra</name>
    <dbReference type="NCBI Taxonomy" id="79078"/>
    <lineage>
        <taxon>Eukaryota</taxon>
        <taxon>Viridiplantae</taxon>
        <taxon>Streptophyta</taxon>
        <taxon>Embryophyta</taxon>
        <taxon>Tracheophyta</taxon>
        <taxon>Spermatophyta</taxon>
        <taxon>Magnoliopsida</taxon>
        <taxon>eudicotyledons</taxon>
        <taxon>Gunneridae</taxon>
        <taxon>Pentapetalae</taxon>
        <taxon>rosids</taxon>
        <taxon>fabids</taxon>
        <taxon>Fabales</taxon>
        <taxon>Fabaceae</taxon>
        <taxon>Papilionoideae</taxon>
        <taxon>50 kb inversion clade</taxon>
        <taxon>dalbergioids sensu lato</taxon>
        <taxon>Dalbergieae</taxon>
        <taxon>Pterocarpus clade</taxon>
        <taxon>Stylosanthes</taxon>
    </lineage>
</organism>
<comment type="caution">
    <text evidence="2">The sequence shown here is derived from an EMBL/GenBank/DDBJ whole genome shotgun (WGS) entry which is preliminary data.</text>
</comment>
<protein>
    <submittedName>
        <fullName evidence="2">Uncharacterized protein</fullName>
    </submittedName>
</protein>
<feature type="region of interest" description="Disordered" evidence="1">
    <location>
        <begin position="1"/>
        <end position="47"/>
    </location>
</feature>
<evidence type="ECO:0000256" key="1">
    <source>
        <dbReference type="SAM" id="MobiDB-lite"/>
    </source>
</evidence>
<evidence type="ECO:0000313" key="2">
    <source>
        <dbReference type="EMBL" id="MED6177367.1"/>
    </source>
</evidence>
<dbReference type="EMBL" id="JASCZI010153436">
    <property type="protein sequence ID" value="MED6177367.1"/>
    <property type="molecule type" value="Genomic_DNA"/>
</dbReference>
<dbReference type="Proteomes" id="UP001341840">
    <property type="component" value="Unassembled WGS sequence"/>
</dbReference>
<keyword evidence="3" id="KW-1185">Reference proteome</keyword>
<proteinExistence type="predicted"/>
<evidence type="ECO:0000313" key="3">
    <source>
        <dbReference type="Proteomes" id="UP001341840"/>
    </source>
</evidence>
<accession>A0ABU6VUQ3</accession>
<feature type="region of interest" description="Disordered" evidence="1">
    <location>
        <begin position="138"/>
        <end position="177"/>
    </location>
</feature>
<gene>
    <name evidence="2" type="ORF">PIB30_097488</name>
</gene>